<feature type="compositionally biased region" description="Basic and acidic residues" evidence="1">
    <location>
        <begin position="48"/>
        <end position="81"/>
    </location>
</feature>
<feature type="region of interest" description="Disordered" evidence="1">
    <location>
        <begin position="1"/>
        <end position="205"/>
    </location>
</feature>
<accession>A0AAE0WIT0</accession>
<protein>
    <recommendedName>
        <fullName evidence="4">rRNA-processing protein FYV7</fullName>
    </recommendedName>
</protein>
<feature type="compositionally biased region" description="Basic and acidic residues" evidence="1">
    <location>
        <begin position="1"/>
        <end position="10"/>
    </location>
</feature>
<organism evidence="2 3">
    <name type="scientific">Recurvomyces mirabilis</name>
    <dbReference type="NCBI Taxonomy" id="574656"/>
    <lineage>
        <taxon>Eukaryota</taxon>
        <taxon>Fungi</taxon>
        <taxon>Dikarya</taxon>
        <taxon>Ascomycota</taxon>
        <taxon>Pezizomycotina</taxon>
        <taxon>Dothideomycetes</taxon>
        <taxon>Dothideomycetidae</taxon>
        <taxon>Mycosphaerellales</taxon>
        <taxon>Teratosphaeriaceae</taxon>
        <taxon>Recurvomyces</taxon>
    </lineage>
</organism>
<feature type="compositionally biased region" description="Acidic residues" evidence="1">
    <location>
        <begin position="107"/>
        <end position="123"/>
    </location>
</feature>
<sequence>MSEKRMRDDGAPVPDYRPGKKSKVQKGKPGRPQKKGFSVGPANLPDGTYRRKTQEIKDSLIKRAKIKKDYARVQKRGDVQSKAETIPQPASMQLERQRAAEHRDEPVDQSEDPVNQDEVEPEEPAGGPHPDRQTLIEREAVDPTEAAHPEERARESQRYERRQRKPKALPFKREHDAAQQRKAEAEERRKAREEAERQRQQKIEERERFRKAMAKARSGGVNGQRKLGRESQVLLERVKRMVG</sequence>
<proteinExistence type="predicted"/>
<evidence type="ECO:0000313" key="3">
    <source>
        <dbReference type="Proteomes" id="UP001274830"/>
    </source>
</evidence>
<dbReference type="EMBL" id="JAUTXT010000041">
    <property type="protein sequence ID" value="KAK3671612.1"/>
    <property type="molecule type" value="Genomic_DNA"/>
</dbReference>
<keyword evidence="3" id="KW-1185">Reference proteome</keyword>
<gene>
    <name evidence="2" type="ORF">LTR78_008535</name>
</gene>
<dbReference type="Proteomes" id="UP001274830">
    <property type="component" value="Unassembled WGS sequence"/>
</dbReference>
<feature type="compositionally biased region" description="Basic and acidic residues" evidence="1">
    <location>
        <begin position="95"/>
        <end position="106"/>
    </location>
</feature>
<feature type="compositionally biased region" description="Basic and acidic residues" evidence="1">
    <location>
        <begin position="129"/>
        <end position="160"/>
    </location>
</feature>
<dbReference type="AlphaFoldDB" id="A0AAE0WIT0"/>
<evidence type="ECO:0000256" key="1">
    <source>
        <dbReference type="SAM" id="MobiDB-lite"/>
    </source>
</evidence>
<dbReference type="PANTHER" id="PTHR41805">
    <property type="entry name" value="EXPRESSED PROTEIN"/>
    <property type="match status" value="1"/>
</dbReference>
<reference evidence="2" key="1">
    <citation type="submission" date="2023-07" db="EMBL/GenBank/DDBJ databases">
        <title>Black Yeasts Isolated from many extreme environments.</title>
        <authorList>
            <person name="Coleine C."/>
            <person name="Stajich J.E."/>
            <person name="Selbmann L."/>
        </authorList>
    </citation>
    <scope>NUCLEOTIDE SEQUENCE</scope>
    <source>
        <strain evidence="2">CCFEE 5485</strain>
    </source>
</reference>
<name>A0AAE0WIT0_9PEZI</name>
<comment type="caution">
    <text evidence="2">The sequence shown here is derived from an EMBL/GenBank/DDBJ whole genome shotgun (WGS) entry which is preliminary data.</text>
</comment>
<feature type="compositionally biased region" description="Basic residues" evidence="1">
    <location>
        <begin position="19"/>
        <end position="34"/>
    </location>
</feature>
<evidence type="ECO:0000313" key="2">
    <source>
        <dbReference type="EMBL" id="KAK3671612.1"/>
    </source>
</evidence>
<evidence type="ECO:0008006" key="4">
    <source>
        <dbReference type="Google" id="ProtNLM"/>
    </source>
</evidence>
<feature type="compositionally biased region" description="Basic and acidic residues" evidence="1">
    <location>
        <begin position="171"/>
        <end position="205"/>
    </location>
</feature>
<dbReference type="PANTHER" id="PTHR41805:SF1">
    <property type="entry name" value="RRNA-PROCESSING PROTEIN FYV7"/>
    <property type="match status" value="1"/>
</dbReference>